<dbReference type="Proteomes" id="UP000887574">
    <property type="component" value="Unplaced"/>
</dbReference>
<keyword evidence="10" id="KW-1185">Reference proteome</keyword>
<dbReference type="InterPro" id="IPR006186">
    <property type="entry name" value="Ser/Thr-sp_prot-phosphatase"/>
</dbReference>
<keyword evidence="5" id="KW-0464">Manganese</keyword>
<dbReference type="PRINTS" id="PR00114">
    <property type="entry name" value="STPHPHTASE"/>
</dbReference>
<comment type="cofactor">
    <cofactor evidence="1">
        <name>Mn(2+)</name>
        <dbReference type="ChEBI" id="CHEBI:29035"/>
    </cofactor>
</comment>
<evidence type="ECO:0000256" key="6">
    <source>
        <dbReference type="ARBA" id="ARBA00047761"/>
    </source>
</evidence>
<dbReference type="PANTHER" id="PTHR11668">
    <property type="entry name" value="SERINE/THREONINE PROTEIN PHOSPHATASE"/>
    <property type="match status" value="1"/>
</dbReference>
<proteinExistence type="inferred from homology"/>
<evidence type="ECO:0000256" key="7">
    <source>
        <dbReference type="ARBA" id="ARBA00048336"/>
    </source>
</evidence>
<keyword evidence="3 8" id="KW-0378">Hydrolase</keyword>
<accession>A0A915EKJ1</accession>
<evidence type="ECO:0000313" key="11">
    <source>
        <dbReference type="WBParaSite" id="jg6905"/>
    </source>
</evidence>
<feature type="domain" description="Serine/threonine specific protein phosphatases" evidence="9">
    <location>
        <begin position="120"/>
        <end position="125"/>
    </location>
</feature>
<dbReference type="EC" id="3.1.3.16" evidence="8"/>
<dbReference type="SUPFAM" id="SSF56300">
    <property type="entry name" value="Metallo-dependent phosphatases"/>
    <property type="match status" value="1"/>
</dbReference>
<organism evidence="10 11">
    <name type="scientific">Ditylenchus dipsaci</name>
    <dbReference type="NCBI Taxonomy" id="166011"/>
    <lineage>
        <taxon>Eukaryota</taxon>
        <taxon>Metazoa</taxon>
        <taxon>Ecdysozoa</taxon>
        <taxon>Nematoda</taxon>
        <taxon>Chromadorea</taxon>
        <taxon>Rhabditida</taxon>
        <taxon>Tylenchina</taxon>
        <taxon>Tylenchomorpha</taxon>
        <taxon>Sphaerularioidea</taxon>
        <taxon>Anguinidae</taxon>
        <taxon>Anguininae</taxon>
        <taxon>Ditylenchus</taxon>
    </lineage>
</organism>
<dbReference type="GO" id="GO:0046872">
    <property type="term" value="F:metal ion binding"/>
    <property type="evidence" value="ECO:0007669"/>
    <property type="project" value="UniProtKB-KW"/>
</dbReference>
<dbReference type="InterPro" id="IPR050341">
    <property type="entry name" value="PP1_catalytic_subunit"/>
</dbReference>
<dbReference type="PROSITE" id="PS00125">
    <property type="entry name" value="SER_THR_PHOSPHATASE"/>
    <property type="match status" value="1"/>
</dbReference>
<keyword evidence="2" id="KW-0479">Metal-binding</keyword>
<evidence type="ECO:0000256" key="4">
    <source>
        <dbReference type="ARBA" id="ARBA00022912"/>
    </source>
</evidence>
<dbReference type="SMART" id="SM00156">
    <property type="entry name" value="PP2Ac"/>
    <property type="match status" value="1"/>
</dbReference>
<dbReference type="Pfam" id="PF00149">
    <property type="entry name" value="Metallophos"/>
    <property type="match status" value="1"/>
</dbReference>
<comment type="similarity">
    <text evidence="8">Belongs to the PPP phosphatase family.</text>
</comment>
<evidence type="ECO:0000256" key="8">
    <source>
        <dbReference type="RuleBase" id="RU004273"/>
    </source>
</evidence>
<evidence type="ECO:0000256" key="2">
    <source>
        <dbReference type="ARBA" id="ARBA00022723"/>
    </source>
</evidence>
<dbReference type="WBParaSite" id="jg6905">
    <property type="protein sequence ID" value="jg6905"/>
    <property type="gene ID" value="jg6905"/>
</dbReference>
<evidence type="ECO:0000256" key="5">
    <source>
        <dbReference type="ARBA" id="ARBA00023211"/>
    </source>
</evidence>
<dbReference type="InterPro" id="IPR004843">
    <property type="entry name" value="Calcineurin-like_PHP"/>
</dbReference>
<dbReference type="GO" id="GO:0005737">
    <property type="term" value="C:cytoplasm"/>
    <property type="evidence" value="ECO:0007669"/>
    <property type="project" value="TreeGrafter"/>
</dbReference>
<comment type="catalytic activity">
    <reaction evidence="7 8">
        <text>O-phospho-L-threonyl-[protein] + H2O = L-threonyl-[protein] + phosphate</text>
        <dbReference type="Rhea" id="RHEA:47004"/>
        <dbReference type="Rhea" id="RHEA-COMP:11060"/>
        <dbReference type="Rhea" id="RHEA-COMP:11605"/>
        <dbReference type="ChEBI" id="CHEBI:15377"/>
        <dbReference type="ChEBI" id="CHEBI:30013"/>
        <dbReference type="ChEBI" id="CHEBI:43474"/>
        <dbReference type="ChEBI" id="CHEBI:61977"/>
        <dbReference type="EC" id="3.1.3.16"/>
    </reaction>
</comment>
<dbReference type="Gene3D" id="3.60.21.10">
    <property type="match status" value="2"/>
</dbReference>
<protein>
    <recommendedName>
        <fullName evidence="8">Serine/threonine-protein phosphatase</fullName>
        <ecNumber evidence="8">3.1.3.16</ecNumber>
    </recommendedName>
</protein>
<keyword evidence="4" id="KW-0904">Protein phosphatase</keyword>
<dbReference type="AlphaFoldDB" id="A0A915EKJ1"/>
<evidence type="ECO:0000256" key="3">
    <source>
        <dbReference type="ARBA" id="ARBA00022801"/>
    </source>
</evidence>
<evidence type="ECO:0000259" key="9">
    <source>
        <dbReference type="PROSITE" id="PS00125"/>
    </source>
</evidence>
<dbReference type="PANTHER" id="PTHR11668:SF300">
    <property type="entry name" value="SERINE_THREONINE-PROTEIN PHOSPHATASE"/>
    <property type="match status" value="1"/>
</dbReference>
<sequence length="179" mass="20119">MLSCAVSENRSPSVNCGSFNERVDSGKCQMLFTDKELVELSYRAREAFWSQPPLIELEATDQLINIVGDIHGQFMDLRAIFRQIGLPPTAKSCRQRAFPAGSCGAAVCTKVLYPNHMTIIRGNHESLGVNYGYGFHHECESRYPGSKVYQEINNTFYTMPFVARIDQSIMCMHGELPKS</sequence>
<comment type="catalytic activity">
    <reaction evidence="6">
        <text>O-phospho-L-seryl-[protein] + H2O = L-seryl-[protein] + phosphate</text>
        <dbReference type="Rhea" id="RHEA:20629"/>
        <dbReference type="Rhea" id="RHEA-COMP:9863"/>
        <dbReference type="Rhea" id="RHEA-COMP:11604"/>
        <dbReference type="ChEBI" id="CHEBI:15377"/>
        <dbReference type="ChEBI" id="CHEBI:29999"/>
        <dbReference type="ChEBI" id="CHEBI:43474"/>
        <dbReference type="ChEBI" id="CHEBI:83421"/>
        <dbReference type="EC" id="3.1.3.16"/>
    </reaction>
</comment>
<reference evidence="11" key="1">
    <citation type="submission" date="2022-11" db="UniProtKB">
        <authorList>
            <consortium name="WormBaseParasite"/>
        </authorList>
    </citation>
    <scope>IDENTIFICATION</scope>
</reference>
<name>A0A915EKJ1_9BILA</name>
<dbReference type="GO" id="GO:0004722">
    <property type="term" value="F:protein serine/threonine phosphatase activity"/>
    <property type="evidence" value="ECO:0007669"/>
    <property type="project" value="UniProtKB-EC"/>
</dbReference>
<evidence type="ECO:0000313" key="10">
    <source>
        <dbReference type="Proteomes" id="UP000887574"/>
    </source>
</evidence>
<evidence type="ECO:0000256" key="1">
    <source>
        <dbReference type="ARBA" id="ARBA00001936"/>
    </source>
</evidence>
<dbReference type="GO" id="GO:0005634">
    <property type="term" value="C:nucleus"/>
    <property type="evidence" value="ECO:0007669"/>
    <property type="project" value="TreeGrafter"/>
</dbReference>
<dbReference type="InterPro" id="IPR029052">
    <property type="entry name" value="Metallo-depent_PP-like"/>
</dbReference>